<comment type="caution">
    <text evidence="1">The sequence shown here is derived from an EMBL/GenBank/DDBJ whole genome shotgun (WGS) entry which is preliminary data.</text>
</comment>
<protein>
    <submittedName>
        <fullName evidence="1">TAT leader-containing periplasmic protein</fullName>
    </submittedName>
</protein>
<proteinExistence type="predicted"/>
<name>A0A972FY17_9GAMM</name>
<evidence type="ECO:0000313" key="1">
    <source>
        <dbReference type="EMBL" id="NMH65338.1"/>
    </source>
</evidence>
<sequence>MERRTFLLAALTGTAALALGSYLYLPELEGIDTDQDHRVLLSVLLPVFLDGALPEVEGPRLQALNRTQEAIAASMAVLPSHQQQELQHLFGLLEAQLGLLLLTGSLTPLMLRSPSELIQMLERWRTSYVDLLVTAYQGLRELVMASFYACPEHWARLHYAKPRLFDGAQ</sequence>
<reference evidence="1" key="1">
    <citation type="submission" date="2020-04" db="EMBL/GenBank/DDBJ databases">
        <title>Description of Shewanella salipaludis sp. nov., isolated from a salt marsh.</title>
        <authorList>
            <person name="Park S."/>
            <person name="Yoon J.-H."/>
        </authorList>
    </citation>
    <scope>NUCLEOTIDE SEQUENCE</scope>
    <source>
        <strain evidence="1">SHSM-M6</strain>
    </source>
</reference>
<dbReference type="EMBL" id="JAAXYH010000005">
    <property type="protein sequence ID" value="NMH65338.1"/>
    <property type="molecule type" value="Genomic_DNA"/>
</dbReference>
<dbReference type="Proteomes" id="UP000737113">
    <property type="component" value="Unassembled WGS sequence"/>
</dbReference>
<keyword evidence="2" id="KW-1185">Reference proteome</keyword>
<evidence type="ECO:0000313" key="2">
    <source>
        <dbReference type="Proteomes" id="UP000737113"/>
    </source>
</evidence>
<accession>A0A972FY17</accession>
<gene>
    <name evidence="1" type="ORF">HC757_09160</name>
</gene>
<dbReference type="RefSeq" id="WP_169564044.1">
    <property type="nucleotide sequence ID" value="NZ_JAAXYH010000005.1"/>
</dbReference>
<organism evidence="1 2">
    <name type="scientific">Shewanella salipaludis</name>
    <dbReference type="NCBI Taxonomy" id="2723052"/>
    <lineage>
        <taxon>Bacteria</taxon>
        <taxon>Pseudomonadati</taxon>
        <taxon>Pseudomonadota</taxon>
        <taxon>Gammaproteobacteria</taxon>
        <taxon>Alteromonadales</taxon>
        <taxon>Shewanellaceae</taxon>
        <taxon>Shewanella</taxon>
    </lineage>
</organism>
<dbReference type="AlphaFoldDB" id="A0A972FY17"/>